<proteinExistence type="predicted"/>
<feature type="transmembrane region" description="Helical" evidence="1">
    <location>
        <begin position="37"/>
        <end position="59"/>
    </location>
</feature>
<keyword evidence="1" id="KW-0472">Membrane</keyword>
<name>A0A1G8AUJ7_9FIRM</name>
<sequence length="107" mass="12396">MLLKILPYFLFGITAFLTISSYVFLSRFTQITKDKIVGITVALSSIPCCLAVLVMVFKVNSQPDWPWVIIAILPLIAYYFVPIWYKRVIIPQLELIETKNRNKKTKK</sequence>
<evidence type="ECO:0000256" key="1">
    <source>
        <dbReference type="SAM" id="Phobius"/>
    </source>
</evidence>
<gene>
    <name evidence="2" type="ORF">SAMN05443529_111123</name>
</gene>
<keyword evidence="1" id="KW-0812">Transmembrane</keyword>
<dbReference type="AlphaFoldDB" id="A0A1G8AUJ7"/>
<dbReference type="EMBL" id="FNCP01000011">
    <property type="protein sequence ID" value="SDH24567.1"/>
    <property type="molecule type" value="Genomic_DNA"/>
</dbReference>
<keyword evidence="1" id="KW-1133">Transmembrane helix</keyword>
<feature type="transmembrane region" description="Helical" evidence="1">
    <location>
        <begin position="6"/>
        <end position="25"/>
    </location>
</feature>
<protein>
    <submittedName>
        <fullName evidence="2">Uncharacterized protein</fullName>
    </submittedName>
</protein>
<evidence type="ECO:0000313" key="2">
    <source>
        <dbReference type="EMBL" id="SDH24567.1"/>
    </source>
</evidence>
<feature type="transmembrane region" description="Helical" evidence="1">
    <location>
        <begin position="65"/>
        <end position="85"/>
    </location>
</feature>
<accession>A0A1G8AUJ7</accession>
<evidence type="ECO:0000313" key="3">
    <source>
        <dbReference type="Proteomes" id="UP000198656"/>
    </source>
</evidence>
<reference evidence="3" key="1">
    <citation type="submission" date="2016-10" db="EMBL/GenBank/DDBJ databases">
        <authorList>
            <person name="Varghese N."/>
            <person name="Submissions S."/>
        </authorList>
    </citation>
    <scope>NUCLEOTIDE SEQUENCE [LARGE SCALE GENOMIC DNA]</scope>
    <source>
        <strain evidence="3">DSM 8344</strain>
    </source>
</reference>
<dbReference type="RefSeq" id="WP_092333300.1">
    <property type="nucleotide sequence ID" value="NZ_FNCP01000011.1"/>
</dbReference>
<dbReference type="STRING" id="1121419.SAMN05443529_111123"/>
<organism evidence="2 3">
    <name type="scientific">Desulfosporosinus hippei DSM 8344</name>
    <dbReference type="NCBI Taxonomy" id="1121419"/>
    <lineage>
        <taxon>Bacteria</taxon>
        <taxon>Bacillati</taxon>
        <taxon>Bacillota</taxon>
        <taxon>Clostridia</taxon>
        <taxon>Eubacteriales</taxon>
        <taxon>Desulfitobacteriaceae</taxon>
        <taxon>Desulfosporosinus</taxon>
    </lineage>
</organism>
<dbReference type="Proteomes" id="UP000198656">
    <property type="component" value="Unassembled WGS sequence"/>
</dbReference>
<keyword evidence="3" id="KW-1185">Reference proteome</keyword>